<dbReference type="PRINTS" id="PR00455">
    <property type="entry name" value="HTHTETR"/>
</dbReference>
<keyword evidence="5" id="KW-1185">Reference proteome</keyword>
<sequence>MTSADSDPVGVRILEAALQLLRSRGPRAVTMQSVTETTGIAKTTLYRRHPNRRALLAAALERLAPQSSIDADATREQRLRWAVSQSVEVIVTGIGPGGFAALLTNEDPEFSEVFRAILVTHREAAVAALNLEEFDGDTVVDIIVGGYVAEFARCGTVDDSWTDRVVTMLAGAGDTGP</sequence>
<evidence type="ECO:0000313" key="5">
    <source>
        <dbReference type="Proteomes" id="UP000466931"/>
    </source>
</evidence>
<dbReference type="AlphaFoldDB" id="A0A7I7Y3G1"/>
<evidence type="ECO:0000313" key="4">
    <source>
        <dbReference type="EMBL" id="BBZ36240.1"/>
    </source>
</evidence>
<dbReference type="Proteomes" id="UP000466931">
    <property type="component" value="Chromosome"/>
</dbReference>
<evidence type="ECO:0000256" key="1">
    <source>
        <dbReference type="ARBA" id="ARBA00023015"/>
    </source>
</evidence>
<dbReference type="InterPro" id="IPR001647">
    <property type="entry name" value="HTH_TetR"/>
</dbReference>
<gene>
    <name evidence="4" type="ORF">MCNF_48450</name>
</gene>
<dbReference type="GO" id="GO:0003700">
    <property type="term" value="F:DNA-binding transcription factor activity"/>
    <property type="evidence" value="ECO:0007669"/>
    <property type="project" value="TreeGrafter"/>
</dbReference>
<dbReference type="InterPro" id="IPR009057">
    <property type="entry name" value="Homeodomain-like_sf"/>
</dbReference>
<dbReference type="Gene3D" id="1.10.357.10">
    <property type="entry name" value="Tetracycline Repressor, domain 2"/>
    <property type="match status" value="1"/>
</dbReference>
<reference evidence="4" key="1">
    <citation type="journal article" date="2019" name="Emerg. Microbes Infect.">
        <title>Comprehensive subspecies identification of 175 nontuberculous mycobacteria species based on 7547 genomic profiles.</title>
        <authorList>
            <person name="Matsumoto Y."/>
            <person name="Kinjo T."/>
            <person name="Motooka D."/>
            <person name="Nabeya D."/>
            <person name="Jung N."/>
            <person name="Uechi K."/>
            <person name="Horii T."/>
            <person name="Iida T."/>
            <person name="Fujita J."/>
            <person name="Nakamura S."/>
        </authorList>
    </citation>
    <scope>NUCLEOTIDE SEQUENCE [LARGE SCALE GENOMIC DNA]</scope>
    <source>
        <strain evidence="4">JCM 13671</strain>
    </source>
</reference>
<organism evidence="4 5">
    <name type="scientific">Mycolicibacterium confluentis</name>
    <dbReference type="NCBI Taxonomy" id="28047"/>
    <lineage>
        <taxon>Bacteria</taxon>
        <taxon>Bacillati</taxon>
        <taxon>Actinomycetota</taxon>
        <taxon>Actinomycetes</taxon>
        <taxon>Mycobacteriales</taxon>
        <taxon>Mycobacteriaceae</taxon>
        <taxon>Mycolicibacterium</taxon>
    </lineage>
</organism>
<keyword evidence="3" id="KW-0804">Transcription</keyword>
<dbReference type="PANTHER" id="PTHR30055">
    <property type="entry name" value="HTH-TYPE TRANSCRIPTIONAL REGULATOR RUTR"/>
    <property type="match status" value="1"/>
</dbReference>
<accession>A0A7I7Y3G1</accession>
<proteinExistence type="predicted"/>
<dbReference type="PROSITE" id="PS50977">
    <property type="entry name" value="HTH_TETR_2"/>
    <property type="match status" value="1"/>
</dbReference>
<evidence type="ECO:0000256" key="3">
    <source>
        <dbReference type="ARBA" id="ARBA00023163"/>
    </source>
</evidence>
<keyword evidence="1" id="KW-0805">Transcription regulation</keyword>
<dbReference type="SUPFAM" id="SSF46689">
    <property type="entry name" value="Homeodomain-like"/>
    <property type="match status" value="1"/>
</dbReference>
<evidence type="ECO:0000256" key="2">
    <source>
        <dbReference type="ARBA" id="ARBA00023125"/>
    </source>
</evidence>
<protein>
    <submittedName>
        <fullName evidence="4">Uncharacterized protein</fullName>
    </submittedName>
</protein>
<dbReference type="Pfam" id="PF00440">
    <property type="entry name" value="TetR_N"/>
    <property type="match status" value="1"/>
</dbReference>
<keyword evidence="2" id="KW-0238">DNA-binding</keyword>
<name>A0A7I7Y3G1_9MYCO</name>
<dbReference type="EMBL" id="AP022612">
    <property type="protein sequence ID" value="BBZ36240.1"/>
    <property type="molecule type" value="Genomic_DNA"/>
</dbReference>
<dbReference type="OrthoDB" id="9796019at2"/>
<dbReference type="GO" id="GO:0000976">
    <property type="term" value="F:transcription cis-regulatory region binding"/>
    <property type="evidence" value="ECO:0007669"/>
    <property type="project" value="TreeGrafter"/>
</dbReference>
<dbReference type="PANTHER" id="PTHR30055:SF234">
    <property type="entry name" value="HTH-TYPE TRANSCRIPTIONAL REGULATOR BETI"/>
    <property type="match status" value="1"/>
</dbReference>
<dbReference type="RefSeq" id="WP_085152026.1">
    <property type="nucleotide sequence ID" value="NZ_AP022612.1"/>
</dbReference>
<dbReference type="InterPro" id="IPR050109">
    <property type="entry name" value="HTH-type_TetR-like_transc_reg"/>
</dbReference>
<reference evidence="4" key="2">
    <citation type="submission" date="2020-02" db="EMBL/GenBank/DDBJ databases">
        <authorList>
            <person name="Matsumoto Y."/>
            <person name="Motooka D."/>
            <person name="Nakamura S."/>
        </authorList>
    </citation>
    <scope>NUCLEOTIDE SEQUENCE</scope>
    <source>
        <strain evidence="4">JCM 13671</strain>
    </source>
</reference>